<evidence type="ECO:0000313" key="4">
    <source>
        <dbReference type="Proteomes" id="UP000249066"/>
    </source>
</evidence>
<gene>
    <name evidence="3" type="ORF">DI623_07770</name>
</gene>
<protein>
    <recommendedName>
        <fullName evidence="5">Cell envelope biogenesis protein TolA</fullName>
    </recommendedName>
</protein>
<keyword evidence="2" id="KW-1133">Transmembrane helix</keyword>
<reference evidence="3 4" key="1">
    <citation type="submission" date="2017-08" db="EMBL/GenBank/DDBJ databases">
        <title>Infants hospitalized years apart are colonized by the same room-sourced microbial strains.</title>
        <authorList>
            <person name="Brooks B."/>
            <person name="Olm M.R."/>
            <person name="Firek B.A."/>
            <person name="Baker R."/>
            <person name="Thomas B.C."/>
            <person name="Morowitz M.J."/>
            <person name="Banfield J.F."/>
        </authorList>
    </citation>
    <scope>NUCLEOTIDE SEQUENCE [LARGE SCALE GENOMIC DNA]</scope>
    <source>
        <strain evidence="3">S2_018_000_R2_101</strain>
    </source>
</reference>
<dbReference type="AlphaFoldDB" id="A0A2W5AA78"/>
<name>A0A2W5AA78_9SPHN</name>
<evidence type="ECO:0000256" key="1">
    <source>
        <dbReference type="SAM" id="MobiDB-lite"/>
    </source>
</evidence>
<proteinExistence type="predicted"/>
<feature type="compositionally biased region" description="Pro residues" evidence="1">
    <location>
        <begin position="116"/>
        <end position="126"/>
    </location>
</feature>
<sequence>MSRAEKTGLGVALAGHVILFGLLSMGFLAPPNPLKLKSDPVEVQFVDEVGLKSAFPKPATEEPAQSVAPEIGKPADSAPPEPQPIEPVPAPPAPKPAPAPSPDIKKVAPTSEKPAPAKPAPKPAPTKAPTKSAGSEAAAKPERPRGSLLGADFRKGLTATARAQAKGQTPRAATVGQQALSSLGAAIARQIRPCYDLGPLGGTSAMDIVVKLRLQPDRSGLVTRDRLQIVGFTGVNGSNSMYQARMAEVARNAVLNPRCSPLQLPAELYEGGWQDIVINFIPRQLS</sequence>
<accession>A0A2W5AA78</accession>
<keyword evidence="2" id="KW-0812">Transmembrane</keyword>
<feature type="transmembrane region" description="Helical" evidence="2">
    <location>
        <begin position="7"/>
        <end position="29"/>
    </location>
</feature>
<dbReference type="Proteomes" id="UP000249066">
    <property type="component" value="Unassembled WGS sequence"/>
</dbReference>
<evidence type="ECO:0008006" key="5">
    <source>
        <dbReference type="Google" id="ProtNLM"/>
    </source>
</evidence>
<feature type="compositionally biased region" description="Pro residues" evidence="1">
    <location>
        <begin position="77"/>
        <end position="101"/>
    </location>
</feature>
<keyword evidence="2" id="KW-0472">Membrane</keyword>
<feature type="region of interest" description="Disordered" evidence="1">
    <location>
        <begin position="54"/>
        <end position="150"/>
    </location>
</feature>
<evidence type="ECO:0000313" key="3">
    <source>
        <dbReference type="EMBL" id="PZO90162.1"/>
    </source>
</evidence>
<organism evidence="3 4">
    <name type="scientific">Sphingomonas sanxanigenens</name>
    <dbReference type="NCBI Taxonomy" id="397260"/>
    <lineage>
        <taxon>Bacteria</taxon>
        <taxon>Pseudomonadati</taxon>
        <taxon>Pseudomonadota</taxon>
        <taxon>Alphaproteobacteria</taxon>
        <taxon>Sphingomonadales</taxon>
        <taxon>Sphingomonadaceae</taxon>
        <taxon>Sphingomonas</taxon>
    </lineage>
</organism>
<dbReference type="Gene3D" id="3.30.1150.10">
    <property type="match status" value="1"/>
</dbReference>
<comment type="caution">
    <text evidence="3">The sequence shown here is derived from an EMBL/GenBank/DDBJ whole genome shotgun (WGS) entry which is preliminary data.</text>
</comment>
<evidence type="ECO:0000256" key="2">
    <source>
        <dbReference type="SAM" id="Phobius"/>
    </source>
</evidence>
<dbReference type="EMBL" id="QFNN01000035">
    <property type="protein sequence ID" value="PZO90162.1"/>
    <property type="molecule type" value="Genomic_DNA"/>
</dbReference>